<keyword evidence="2" id="KW-0677">Repeat</keyword>
<feature type="domain" description="C2H2-type" evidence="6">
    <location>
        <begin position="198"/>
        <end position="220"/>
    </location>
</feature>
<dbReference type="SMART" id="SM00355">
    <property type="entry name" value="ZnF_C2H2"/>
    <property type="match status" value="3"/>
</dbReference>
<dbReference type="AlphaFoldDB" id="A0A177AS03"/>
<evidence type="ECO:0000256" key="1">
    <source>
        <dbReference type="ARBA" id="ARBA00022723"/>
    </source>
</evidence>
<reference evidence="7 8" key="1">
    <citation type="submission" date="2016-04" db="EMBL/GenBank/DDBJ databases">
        <title>The genome of Intoshia linei affirms orthonectids as highly simplified spiralians.</title>
        <authorList>
            <person name="Mikhailov K.V."/>
            <person name="Slusarev G.S."/>
            <person name="Nikitin M.A."/>
            <person name="Logacheva M.D."/>
            <person name="Penin A."/>
            <person name="Aleoshin V."/>
            <person name="Panchin Y.V."/>
        </authorList>
    </citation>
    <scope>NUCLEOTIDE SEQUENCE [LARGE SCALE GENOMIC DNA]</scope>
    <source>
        <strain evidence="7">Intl2013</strain>
        <tissue evidence="7">Whole animal</tissue>
    </source>
</reference>
<protein>
    <recommendedName>
        <fullName evidence="6">C2H2-type domain-containing protein</fullName>
    </recommendedName>
</protein>
<dbReference type="GO" id="GO:0005667">
    <property type="term" value="C:transcription regulator complex"/>
    <property type="evidence" value="ECO:0007669"/>
    <property type="project" value="TreeGrafter"/>
</dbReference>
<feature type="domain" description="C2H2-type" evidence="6">
    <location>
        <begin position="170"/>
        <end position="197"/>
    </location>
</feature>
<evidence type="ECO:0000313" key="7">
    <source>
        <dbReference type="EMBL" id="OAF64779.1"/>
    </source>
</evidence>
<keyword evidence="4" id="KW-0862">Zinc</keyword>
<dbReference type="Proteomes" id="UP000078046">
    <property type="component" value="Unassembled WGS sequence"/>
</dbReference>
<dbReference type="GO" id="GO:0000981">
    <property type="term" value="F:DNA-binding transcription factor activity, RNA polymerase II-specific"/>
    <property type="evidence" value="ECO:0007669"/>
    <property type="project" value="TreeGrafter"/>
</dbReference>
<proteinExistence type="predicted"/>
<evidence type="ECO:0000256" key="2">
    <source>
        <dbReference type="ARBA" id="ARBA00022737"/>
    </source>
</evidence>
<dbReference type="PANTHER" id="PTHR14003">
    <property type="entry name" value="TRANSCRIPTIONAL REPRESSOR PROTEIN YY"/>
    <property type="match status" value="1"/>
</dbReference>
<dbReference type="GO" id="GO:0000978">
    <property type="term" value="F:RNA polymerase II cis-regulatory region sequence-specific DNA binding"/>
    <property type="evidence" value="ECO:0007669"/>
    <property type="project" value="TreeGrafter"/>
</dbReference>
<gene>
    <name evidence="7" type="ORF">A3Q56_07491</name>
</gene>
<dbReference type="GO" id="GO:0008270">
    <property type="term" value="F:zinc ion binding"/>
    <property type="evidence" value="ECO:0007669"/>
    <property type="project" value="UniProtKB-KW"/>
</dbReference>
<dbReference type="PANTHER" id="PTHR14003:SF19">
    <property type="entry name" value="YY2 TRANSCRIPTION FACTOR"/>
    <property type="match status" value="1"/>
</dbReference>
<evidence type="ECO:0000259" key="6">
    <source>
        <dbReference type="PROSITE" id="PS50157"/>
    </source>
</evidence>
<dbReference type="SUPFAM" id="SSF57667">
    <property type="entry name" value="beta-beta-alpha zinc fingers"/>
    <property type="match status" value="1"/>
</dbReference>
<accession>A0A177AS03</accession>
<dbReference type="Gene3D" id="3.30.160.60">
    <property type="entry name" value="Classic Zinc Finger"/>
    <property type="match status" value="1"/>
</dbReference>
<organism evidence="7 8">
    <name type="scientific">Intoshia linei</name>
    <dbReference type="NCBI Taxonomy" id="1819745"/>
    <lineage>
        <taxon>Eukaryota</taxon>
        <taxon>Metazoa</taxon>
        <taxon>Spiralia</taxon>
        <taxon>Lophotrochozoa</taxon>
        <taxon>Mesozoa</taxon>
        <taxon>Orthonectida</taxon>
        <taxon>Rhopaluridae</taxon>
        <taxon>Intoshia</taxon>
    </lineage>
</organism>
<keyword evidence="1" id="KW-0479">Metal-binding</keyword>
<dbReference type="EMBL" id="LWCA01001621">
    <property type="protein sequence ID" value="OAF64779.1"/>
    <property type="molecule type" value="Genomic_DNA"/>
</dbReference>
<dbReference type="PROSITE" id="PS50157">
    <property type="entry name" value="ZINC_FINGER_C2H2_2"/>
    <property type="match status" value="2"/>
</dbReference>
<comment type="caution">
    <text evidence="7">The sequence shown here is derived from an EMBL/GenBank/DDBJ whole genome shotgun (WGS) entry which is preliminary data.</text>
</comment>
<dbReference type="PROSITE" id="PS00028">
    <property type="entry name" value="ZINC_FINGER_C2H2_1"/>
    <property type="match status" value="2"/>
</dbReference>
<dbReference type="GO" id="GO:0000785">
    <property type="term" value="C:chromatin"/>
    <property type="evidence" value="ECO:0007669"/>
    <property type="project" value="TreeGrafter"/>
</dbReference>
<keyword evidence="3 5" id="KW-0863">Zinc-finger</keyword>
<dbReference type="InterPro" id="IPR036236">
    <property type="entry name" value="Znf_C2H2_sf"/>
</dbReference>
<sequence>MHEELKQKILKLCMDNVSFRTRLKIFGVLTFTIDGMMQFIKFDEFLTFEEKINKLSNGKMKNKRKIKSPVKVDTNIRDKPKNENQANLREPIVTNLIQSTITTPSPKKHNVESLFRKRRRTFDDQLHDEEIGEYLGAGQNLDTNIYCTLCHETMQVAHYFQHCRNMHNVYVCHTCLKHFSTKSCLLRHRPIHTGLRRYACKICKRAFYRRDKCKGHAKRHLMPHLQKDADLEELISSAVIIVEKCTNIQGKVVFNISCDHEMDDFQINPSLLLNDSSASDLNFTTQHFVNSINTNLDNSLMNIESLASSSFNFFTTEFNEPNNPNCIKSTPFVIRPPLLPKVLSSISPNKETFLSVRQSSLKNDVKPVVKLLSIDDFKGTNLKQIAFTDTNLSSDNVKKEGFTDTDNTQILLVNDSKPNHKINTINFQSDL</sequence>
<dbReference type="OrthoDB" id="6077919at2759"/>
<evidence type="ECO:0000256" key="3">
    <source>
        <dbReference type="ARBA" id="ARBA00022771"/>
    </source>
</evidence>
<name>A0A177AS03_9BILA</name>
<evidence type="ECO:0000313" key="8">
    <source>
        <dbReference type="Proteomes" id="UP000078046"/>
    </source>
</evidence>
<keyword evidence="8" id="KW-1185">Reference proteome</keyword>
<dbReference type="InterPro" id="IPR013087">
    <property type="entry name" value="Znf_C2H2_type"/>
</dbReference>
<evidence type="ECO:0000256" key="5">
    <source>
        <dbReference type="PROSITE-ProRule" id="PRU00042"/>
    </source>
</evidence>
<dbReference type="GO" id="GO:0031519">
    <property type="term" value="C:PcG protein complex"/>
    <property type="evidence" value="ECO:0007669"/>
    <property type="project" value="TreeGrafter"/>
</dbReference>
<evidence type="ECO:0000256" key="4">
    <source>
        <dbReference type="ARBA" id="ARBA00022833"/>
    </source>
</evidence>